<proteinExistence type="predicted"/>
<reference evidence="4" key="1">
    <citation type="submission" date="2011-09" db="EMBL/GenBank/DDBJ databases">
        <title>Complete sequence of Halovivax ruber XH-70.</title>
        <authorList>
            <consortium name="US DOE Joint Genome Institute"/>
            <person name="Lucas S."/>
            <person name="Han J."/>
            <person name="Lapidus A."/>
            <person name="Cheng J.-F."/>
            <person name="Goodwin L."/>
            <person name="Pitluck S."/>
            <person name="Peters L."/>
            <person name="Mikhailova N."/>
            <person name="Davenport K."/>
            <person name="Detter J.C."/>
            <person name="Han C."/>
            <person name="Tapia R."/>
            <person name="Land M."/>
            <person name="Hauser L."/>
            <person name="Kyrpides N."/>
            <person name="Ivanova N."/>
            <person name="Pagani I."/>
            <person name="Sproer C."/>
            <person name="Anderson I."/>
            <person name="Woyke T."/>
        </authorList>
    </citation>
    <scope>NUCLEOTIDE SEQUENCE</scope>
    <source>
        <strain evidence="4">XH-70</strain>
    </source>
</reference>
<keyword evidence="5" id="KW-1185">Reference proteome</keyword>
<dbReference type="GeneID" id="14375430"/>
<evidence type="ECO:0000313" key="5">
    <source>
        <dbReference type="Proteomes" id="UP000010846"/>
    </source>
</evidence>
<feature type="compositionally biased region" description="Basic and acidic residues" evidence="1">
    <location>
        <begin position="118"/>
        <end position="131"/>
    </location>
</feature>
<protein>
    <recommendedName>
        <fullName evidence="3">DUF7322 domain-containing protein</fullName>
    </recommendedName>
</protein>
<evidence type="ECO:0000256" key="2">
    <source>
        <dbReference type="SAM" id="Phobius"/>
    </source>
</evidence>
<organism evidence="4 5">
    <name type="scientific">Halovivax ruber (strain DSM 18193 / JCM 13892 / XH-70)</name>
    <dbReference type="NCBI Taxonomy" id="797302"/>
    <lineage>
        <taxon>Archaea</taxon>
        <taxon>Methanobacteriati</taxon>
        <taxon>Methanobacteriota</taxon>
        <taxon>Stenosarchaea group</taxon>
        <taxon>Halobacteria</taxon>
        <taxon>Halobacteriales</taxon>
        <taxon>Natrialbaceae</taxon>
        <taxon>Halovivax</taxon>
    </lineage>
</organism>
<keyword evidence="2" id="KW-1133">Transmembrane helix</keyword>
<dbReference type="Pfam" id="PF24008">
    <property type="entry name" value="DUF7322"/>
    <property type="match status" value="1"/>
</dbReference>
<sequence>MGLDDFNFEPSSAEPEEWDPEADLYDPDADGITIPQVSTDPSEVDPEISRAFWTIVLVVNAALLFVSLGPMLWFFLGWVQEGITLVVGGVALFGLAYYRYRRFMANAPDQNDDTDGDNTVKQHSSETRASDESGAVDPDRTSASGDGPADERADDETPTTTDTERP</sequence>
<evidence type="ECO:0000313" key="4">
    <source>
        <dbReference type="EMBL" id="AGB15793.1"/>
    </source>
</evidence>
<dbReference type="OrthoDB" id="330633at2157"/>
<name>L0IAH0_HALRX</name>
<evidence type="ECO:0000259" key="3">
    <source>
        <dbReference type="Pfam" id="PF24008"/>
    </source>
</evidence>
<dbReference type="KEGG" id="hru:Halru_1176"/>
<keyword evidence="2" id="KW-0472">Membrane</keyword>
<accession>L0IAH0</accession>
<gene>
    <name evidence="4" type="ordered locus">Halru_1176</name>
</gene>
<dbReference type="STRING" id="797302.Halru_1176"/>
<dbReference type="Proteomes" id="UP000010846">
    <property type="component" value="Chromosome"/>
</dbReference>
<dbReference type="eggNOG" id="arCOG06289">
    <property type="taxonomic scope" value="Archaea"/>
</dbReference>
<feature type="domain" description="DUF7322" evidence="3">
    <location>
        <begin position="42"/>
        <end position="102"/>
    </location>
</feature>
<feature type="region of interest" description="Disordered" evidence="1">
    <location>
        <begin position="107"/>
        <end position="166"/>
    </location>
</feature>
<feature type="compositionally biased region" description="Acidic residues" evidence="1">
    <location>
        <begin position="14"/>
        <end position="25"/>
    </location>
</feature>
<dbReference type="EMBL" id="CP003050">
    <property type="protein sequence ID" value="AGB15793.1"/>
    <property type="molecule type" value="Genomic_DNA"/>
</dbReference>
<keyword evidence="2" id="KW-0812">Transmembrane</keyword>
<feature type="transmembrane region" description="Helical" evidence="2">
    <location>
        <begin position="51"/>
        <end position="76"/>
    </location>
</feature>
<evidence type="ECO:0000256" key="1">
    <source>
        <dbReference type="SAM" id="MobiDB-lite"/>
    </source>
</evidence>
<feature type="transmembrane region" description="Helical" evidence="2">
    <location>
        <begin position="82"/>
        <end position="100"/>
    </location>
</feature>
<dbReference type="RefSeq" id="WP_015300450.1">
    <property type="nucleotide sequence ID" value="NC_019964.1"/>
</dbReference>
<dbReference type="HOGENOM" id="CLU_092289_0_0_2"/>
<dbReference type="InterPro" id="IPR055746">
    <property type="entry name" value="DUF7322"/>
</dbReference>
<dbReference type="AlphaFoldDB" id="L0IAH0"/>
<feature type="region of interest" description="Disordered" evidence="1">
    <location>
        <begin position="1"/>
        <end position="25"/>
    </location>
</feature>